<evidence type="ECO:0000256" key="1">
    <source>
        <dbReference type="ARBA" id="ARBA00023270"/>
    </source>
</evidence>
<dbReference type="EMBL" id="VFLP01000004">
    <property type="protein sequence ID" value="TRX98055.1"/>
    <property type="molecule type" value="Genomic_DNA"/>
</dbReference>
<dbReference type="OrthoDB" id="1711136at2759"/>
<dbReference type="PANTHER" id="PTHR10683">
    <property type="entry name" value="TRANSALDOLASE"/>
    <property type="match status" value="1"/>
</dbReference>
<organism evidence="2 3">
    <name type="scientific">Xylaria flabelliformis</name>
    <dbReference type="NCBI Taxonomy" id="2512241"/>
    <lineage>
        <taxon>Eukaryota</taxon>
        <taxon>Fungi</taxon>
        <taxon>Dikarya</taxon>
        <taxon>Ascomycota</taxon>
        <taxon>Pezizomycotina</taxon>
        <taxon>Sordariomycetes</taxon>
        <taxon>Xylariomycetidae</taxon>
        <taxon>Xylariales</taxon>
        <taxon>Xylariaceae</taxon>
        <taxon>Xylaria</taxon>
    </lineage>
</organism>
<evidence type="ECO:0008006" key="4">
    <source>
        <dbReference type="Google" id="ProtNLM"/>
    </source>
</evidence>
<dbReference type="PANTHER" id="PTHR10683:SF34">
    <property type="entry name" value="TRANSALDOLASE"/>
    <property type="match status" value="1"/>
</dbReference>
<reference evidence="3" key="1">
    <citation type="submission" date="2019-06" db="EMBL/GenBank/DDBJ databases">
        <title>Draft genome sequence of the griseofulvin-producing fungus Xylaria cubensis strain G536.</title>
        <authorList>
            <person name="Mead M.E."/>
            <person name="Raja H.A."/>
            <person name="Steenwyk J.L."/>
            <person name="Knowles S.L."/>
            <person name="Oberlies N.H."/>
            <person name="Rokas A."/>
        </authorList>
    </citation>
    <scope>NUCLEOTIDE SEQUENCE [LARGE SCALE GENOMIC DNA]</scope>
    <source>
        <strain evidence="3">G536</strain>
    </source>
</reference>
<dbReference type="Gene3D" id="3.20.20.70">
    <property type="entry name" value="Aldolase class I"/>
    <property type="match status" value="1"/>
</dbReference>
<dbReference type="GO" id="GO:0004801">
    <property type="term" value="F:transaldolase activity"/>
    <property type="evidence" value="ECO:0007669"/>
    <property type="project" value="TreeGrafter"/>
</dbReference>
<dbReference type="GO" id="GO:0005975">
    <property type="term" value="P:carbohydrate metabolic process"/>
    <property type="evidence" value="ECO:0007669"/>
    <property type="project" value="InterPro"/>
</dbReference>
<dbReference type="InterPro" id="IPR001585">
    <property type="entry name" value="TAL/FSA"/>
</dbReference>
<dbReference type="GO" id="GO:0009052">
    <property type="term" value="P:pentose-phosphate shunt, non-oxidative branch"/>
    <property type="evidence" value="ECO:0007669"/>
    <property type="project" value="TreeGrafter"/>
</dbReference>
<evidence type="ECO:0000313" key="3">
    <source>
        <dbReference type="Proteomes" id="UP000319160"/>
    </source>
</evidence>
<dbReference type="STRING" id="2512241.A0A553ICX2"/>
<dbReference type="SUPFAM" id="SSF51569">
    <property type="entry name" value="Aldolase"/>
    <property type="match status" value="1"/>
</dbReference>
<accession>A0A553ICX2</accession>
<name>A0A553ICX2_9PEZI</name>
<dbReference type="Pfam" id="PF00923">
    <property type="entry name" value="TAL_FSA"/>
    <property type="match status" value="1"/>
</dbReference>
<keyword evidence="3" id="KW-1185">Reference proteome</keyword>
<dbReference type="AlphaFoldDB" id="A0A553ICX2"/>
<sequence length="354" mass="39108">MSAKSQTLLDLLRTLSAVDLDSLDVEVAKQLGPFVDCTSNQAIAHNELSKTDAEGKLINHQLIVDSIAYAKSKTTEFPNADVREIAVEAMTVKLAHRIAPYLTGYSHLQTNPKYSFDMQKTTANAQSEFSQQARMKHVQTLIETGFVAISKDLDPNFDVKKLCIKIPATWEGAQACRELENQGITTLATAIGSMPQATLASHVGCTYTGCYINELRVHFDESYVDENKAFHICDLSQRFYKKHGQRTQVIVASLISIDEIMILAGADHITVPPSLLHELSTTPADSWKGAVGSVFKTEYSEAQEVDGAGSEDEKTWRLAFSRDEGGKSEARLNDAIKLFSQKQDALEDLVRLHL</sequence>
<proteinExistence type="predicted"/>
<keyword evidence="1" id="KW-0704">Schiff base</keyword>
<evidence type="ECO:0000313" key="2">
    <source>
        <dbReference type="EMBL" id="TRX98055.1"/>
    </source>
</evidence>
<protein>
    <recommendedName>
        <fullName evidence="4">Transaldolase</fullName>
    </recommendedName>
</protein>
<gene>
    <name evidence="2" type="ORF">FHL15_001265</name>
</gene>
<dbReference type="InterPro" id="IPR013785">
    <property type="entry name" value="Aldolase_TIM"/>
</dbReference>
<comment type="caution">
    <text evidence="2">The sequence shown here is derived from an EMBL/GenBank/DDBJ whole genome shotgun (WGS) entry which is preliminary data.</text>
</comment>
<dbReference type="Proteomes" id="UP000319160">
    <property type="component" value="Unassembled WGS sequence"/>
</dbReference>